<feature type="compositionally biased region" description="Low complexity" evidence="1">
    <location>
        <begin position="110"/>
        <end position="122"/>
    </location>
</feature>
<name>A0A0D2G1T6_9EURO</name>
<dbReference type="HOGENOM" id="CLU_117731_0_0_1"/>
<feature type="region of interest" description="Disordered" evidence="1">
    <location>
        <begin position="188"/>
        <end position="220"/>
    </location>
</feature>
<dbReference type="Proteomes" id="UP000054266">
    <property type="component" value="Unassembled WGS sequence"/>
</dbReference>
<feature type="region of interest" description="Disordered" evidence="1">
    <location>
        <begin position="90"/>
        <end position="141"/>
    </location>
</feature>
<feature type="compositionally biased region" description="Polar residues" evidence="1">
    <location>
        <begin position="90"/>
        <end position="109"/>
    </location>
</feature>
<accession>A0A0D2G1T6</accession>
<dbReference type="AlphaFoldDB" id="A0A0D2G1T6"/>
<feature type="compositionally biased region" description="Basic and acidic residues" evidence="1">
    <location>
        <begin position="11"/>
        <end position="28"/>
    </location>
</feature>
<proteinExistence type="predicted"/>
<evidence type="ECO:0000313" key="2">
    <source>
        <dbReference type="EMBL" id="KIW66009.1"/>
    </source>
</evidence>
<evidence type="ECO:0000313" key="3">
    <source>
        <dbReference type="Proteomes" id="UP000054266"/>
    </source>
</evidence>
<feature type="region of interest" description="Disordered" evidence="1">
    <location>
        <begin position="1"/>
        <end position="61"/>
    </location>
</feature>
<feature type="compositionally biased region" description="Low complexity" evidence="1">
    <location>
        <begin position="129"/>
        <end position="141"/>
    </location>
</feature>
<gene>
    <name evidence="2" type="ORF">PV04_08217</name>
</gene>
<organism evidence="2 3">
    <name type="scientific">Phialophora macrospora</name>
    <dbReference type="NCBI Taxonomy" id="1851006"/>
    <lineage>
        <taxon>Eukaryota</taxon>
        <taxon>Fungi</taxon>
        <taxon>Dikarya</taxon>
        <taxon>Ascomycota</taxon>
        <taxon>Pezizomycotina</taxon>
        <taxon>Eurotiomycetes</taxon>
        <taxon>Chaetothyriomycetidae</taxon>
        <taxon>Chaetothyriales</taxon>
        <taxon>Herpotrichiellaceae</taxon>
        <taxon>Phialophora</taxon>
    </lineage>
</organism>
<reference evidence="2 3" key="1">
    <citation type="submission" date="2015-01" db="EMBL/GenBank/DDBJ databases">
        <title>The Genome Sequence of Capronia semiimmersa CBS27337.</title>
        <authorList>
            <consortium name="The Broad Institute Genomics Platform"/>
            <person name="Cuomo C."/>
            <person name="de Hoog S."/>
            <person name="Gorbushina A."/>
            <person name="Stielow B."/>
            <person name="Teixiera M."/>
            <person name="Abouelleil A."/>
            <person name="Chapman S.B."/>
            <person name="Priest M."/>
            <person name="Young S.K."/>
            <person name="Wortman J."/>
            <person name="Nusbaum C."/>
            <person name="Birren B."/>
        </authorList>
    </citation>
    <scope>NUCLEOTIDE SEQUENCE [LARGE SCALE GENOMIC DNA]</scope>
    <source>
        <strain evidence="2 3">CBS 27337</strain>
    </source>
</reference>
<evidence type="ECO:0000256" key="1">
    <source>
        <dbReference type="SAM" id="MobiDB-lite"/>
    </source>
</evidence>
<keyword evidence="3" id="KW-1185">Reference proteome</keyword>
<sequence>MSSFFHSHSHHSSEHNSSHKHSSPEHQHGALYDSSLHSPLSHHHNHAASPTHHPSLHEPQVTHFGTQEPTYHDKMTTNSANMNNASNLQATVPQGQGATPDQGFANTALSTTNSQPTQSSSTRDNVPYTSTDPTTAPDASATRKITGDLKGMAQGVAGSVQAAMGTTFGQKSMADKGFEKMSEEDARLAAKSGKPPVGTEQRGKVLDAGQIGGAETRKGV</sequence>
<protein>
    <submittedName>
        <fullName evidence="2">Uncharacterized protein</fullName>
    </submittedName>
</protein>
<dbReference type="EMBL" id="KN846960">
    <property type="protein sequence ID" value="KIW66009.1"/>
    <property type="molecule type" value="Genomic_DNA"/>
</dbReference>